<feature type="region of interest" description="Disordered" evidence="1">
    <location>
        <begin position="66"/>
        <end position="121"/>
    </location>
</feature>
<dbReference type="AlphaFoldDB" id="A0A366HTT4"/>
<evidence type="ECO:0000313" key="4">
    <source>
        <dbReference type="Proteomes" id="UP000253426"/>
    </source>
</evidence>
<proteinExistence type="predicted"/>
<keyword evidence="4" id="KW-1185">Reference proteome</keyword>
<dbReference type="EMBL" id="QNRR01000001">
    <property type="protein sequence ID" value="RBP47696.1"/>
    <property type="molecule type" value="Genomic_DNA"/>
</dbReference>
<gene>
    <name evidence="3" type="ORF">DES53_101495</name>
</gene>
<dbReference type="OrthoDB" id="191800at2"/>
<reference evidence="3 4" key="1">
    <citation type="submission" date="2018-06" db="EMBL/GenBank/DDBJ databases">
        <title>Genomic Encyclopedia of Type Strains, Phase IV (KMG-IV): sequencing the most valuable type-strain genomes for metagenomic binning, comparative biology and taxonomic classification.</title>
        <authorList>
            <person name="Goeker M."/>
        </authorList>
    </citation>
    <scope>NUCLEOTIDE SEQUENCE [LARGE SCALE GENOMIC DNA]</scope>
    <source>
        <strain evidence="3 4">DSM 25532</strain>
    </source>
</reference>
<dbReference type="Proteomes" id="UP000253426">
    <property type="component" value="Unassembled WGS sequence"/>
</dbReference>
<feature type="chain" id="PRO_5016743863" evidence="2">
    <location>
        <begin position="22"/>
        <end position="214"/>
    </location>
</feature>
<name>A0A366HTT4_9BACT</name>
<dbReference type="RefSeq" id="WP_147263168.1">
    <property type="nucleotide sequence ID" value="NZ_QNRR01000001.1"/>
</dbReference>
<accession>A0A366HTT4</accession>
<evidence type="ECO:0000256" key="1">
    <source>
        <dbReference type="SAM" id="MobiDB-lite"/>
    </source>
</evidence>
<organism evidence="3 4">
    <name type="scientific">Roseimicrobium gellanilyticum</name>
    <dbReference type="NCBI Taxonomy" id="748857"/>
    <lineage>
        <taxon>Bacteria</taxon>
        <taxon>Pseudomonadati</taxon>
        <taxon>Verrucomicrobiota</taxon>
        <taxon>Verrucomicrobiia</taxon>
        <taxon>Verrucomicrobiales</taxon>
        <taxon>Verrucomicrobiaceae</taxon>
        <taxon>Roseimicrobium</taxon>
    </lineage>
</organism>
<keyword evidence="2" id="KW-0732">Signal</keyword>
<protein>
    <submittedName>
        <fullName evidence="3">Uncharacterized protein</fullName>
    </submittedName>
</protein>
<evidence type="ECO:0000313" key="3">
    <source>
        <dbReference type="EMBL" id="RBP47696.1"/>
    </source>
</evidence>
<sequence>MRTIVSVVIAVVMLGFHPVKADCTFAGPGITPGSKKCTSFPAVVEVETEGCYKFIYQGCEAKGNVGSGGGSGGNDNDDNHRWDDDDDDDDDNGGGSGTGPIELEASCKDDKPAPKSCSSKVSYPKVDEFNKSPIKKCGSQPTEFKCKPTDTKPMKCKLKFDCKGNAPKPNGCFNVCGSIQKDPTPPIGSLAFAVGDYSLGVGTKPPGTATITRD</sequence>
<feature type="signal peptide" evidence="2">
    <location>
        <begin position="1"/>
        <end position="21"/>
    </location>
</feature>
<evidence type="ECO:0000256" key="2">
    <source>
        <dbReference type="SAM" id="SignalP"/>
    </source>
</evidence>
<comment type="caution">
    <text evidence="3">The sequence shown here is derived from an EMBL/GenBank/DDBJ whole genome shotgun (WGS) entry which is preliminary data.</text>
</comment>